<dbReference type="InterPro" id="IPR046341">
    <property type="entry name" value="SET_dom_sf"/>
</dbReference>
<evidence type="ECO:0000256" key="1">
    <source>
        <dbReference type="ARBA" id="ARBA00022603"/>
    </source>
</evidence>
<name>A0A443SMD8_9ACAR</name>
<protein>
    <submittedName>
        <fullName evidence="5">SET and MYND domain-containing protein (SMYD)-like protein</fullName>
    </submittedName>
</protein>
<keyword evidence="6" id="KW-1185">Reference proteome</keyword>
<sequence>MEDIDLFTNESIKQNIVNFTSNIYAKCDTKSAELRKKGNELFAKKLFEDALDKYCEAIVYATNTGPELCCAFANRSAALFHLKEYELCLKDIEHAIQFGYPTENREKLNNRLKLCEQQLSKNSRTENSVNKDETMNDCLHSNVVTFTTQNGEKGLKAKCKILKGETILVEKAYVSCLLQSNNECAKLSWNECHSIECQFLDMFHISDHFQFSPKLLLKILIKNGLEACLHSSDNESNLNQYSQLNDFIEHKDCNDYFSTAKLLLQFLLFKTGNKTFSNEDKTKLLNIIEKHIRQIQVNAITVFTRETYESLEDKVLQLKEFDIGCGVYLKSRLLNHSCKPNCEIAYFDGNVIKIKSCEEIDEGAELLISYGAHYKFQTFTRRQTMLKESYFFDCKCIACTQLLQPVNRAFRCPACDGPVVSDAQLKCLKCGQTDHLDVKSIFNTVKNCFRKIDVCYKLTETENYDLKAALREIMKSYDTLSTLRDLKKECEYSEKYFKIASSSPDPVFVFNALLKKYCISLIDENEKQNKTEKCSNNETKALKQINELLPEKMQSVTKPLSSACCFDNVRGWNFRCYIEAALKLNDNSYYFFNEQHYWIVDEIRNKYPVLRDFVYNDLTKLSLNKDSVILAAFEWKQSIILITKIDGKVYFNIYKQSKNGIQFASECKSDCRKEIGPIYDLTEITENTYYDVLVQTPKNTLTLRYYNVVIKSEYDMKVDDVTIYTINNSTQSVDGIKLEENRISATLLLDKTAYEALYWIFYHNSFATHYTCINKDNLEKISAQDFIKQATFRGINGSCINTQIFIGCPQNFCATNDVDDFALATVDGEEKVLVFRGPYFWLLDKPEKTPLALPLTMNAKVIEEDKSAFDIDFGYIDAAESFTINNRSHTFQAYSLTVYIENIIRFVINGSTVRNIETEMPGIPANIDAVLSQVNDLESIFLKDSWMYKVPDHKWLSVDYFKGQLAMDVQNEVLFRISEHPCSASFAQLPIFKKYLREPEPASTSFTFQPGTRFPISLTTNAEDEKLHTDKQILMV</sequence>
<dbReference type="PROSITE" id="PS50280">
    <property type="entry name" value="SET"/>
    <property type="match status" value="1"/>
</dbReference>
<dbReference type="SUPFAM" id="SSF48452">
    <property type="entry name" value="TPR-like"/>
    <property type="match status" value="1"/>
</dbReference>
<feature type="domain" description="SET" evidence="4">
    <location>
        <begin position="141"/>
        <end position="371"/>
    </location>
</feature>
<dbReference type="Proteomes" id="UP000288716">
    <property type="component" value="Unassembled WGS sequence"/>
</dbReference>
<comment type="caution">
    <text evidence="5">The sequence shown here is derived from an EMBL/GenBank/DDBJ whole genome shotgun (WGS) entry which is preliminary data.</text>
</comment>
<dbReference type="GO" id="GO:0008757">
    <property type="term" value="F:S-adenosylmethionine-dependent methyltransferase activity"/>
    <property type="evidence" value="ECO:0007669"/>
    <property type="project" value="UniProtKB-ARBA"/>
</dbReference>
<proteinExistence type="predicted"/>
<dbReference type="Pfam" id="PF00856">
    <property type="entry name" value="SET"/>
    <property type="match status" value="1"/>
</dbReference>
<dbReference type="InterPro" id="IPR036375">
    <property type="entry name" value="Hemopexin-like_dom_sf"/>
</dbReference>
<dbReference type="InterPro" id="IPR052097">
    <property type="entry name" value="SET-MYND_domain_protein"/>
</dbReference>
<dbReference type="AlphaFoldDB" id="A0A443SMD8"/>
<evidence type="ECO:0000256" key="2">
    <source>
        <dbReference type="ARBA" id="ARBA00022679"/>
    </source>
</evidence>
<keyword evidence="1" id="KW-0489">Methyltransferase</keyword>
<dbReference type="InterPro" id="IPR011990">
    <property type="entry name" value="TPR-like_helical_dom_sf"/>
</dbReference>
<evidence type="ECO:0000256" key="3">
    <source>
        <dbReference type="ARBA" id="ARBA00022691"/>
    </source>
</evidence>
<dbReference type="SMART" id="SM00317">
    <property type="entry name" value="SET"/>
    <property type="match status" value="1"/>
</dbReference>
<evidence type="ECO:0000313" key="6">
    <source>
        <dbReference type="Proteomes" id="UP000288716"/>
    </source>
</evidence>
<dbReference type="Gene3D" id="2.170.270.10">
    <property type="entry name" value="SET domain"/>
    <property type="match status" value="1"/>
</dbReference>
<dbReference type="PANTHER" id="PTHR46165">
    <property type="entry name" value="SET AND MYND DOMAIN-CONTAINING PROTEIN 4"/>
    <property type="match status" value="1"/>
</dbReference>
<dbReference type="OrthoDB" id="6502587at2759"/>
<dbReference type="PANTHER" id="PTHR46165:SF2">
    <property type="entry name" value="SET AND MYND DOMAIN-CONTAINING PROTEIN 4"/>
    <property type="match status" value="1"/>
</dbReference>
<dbReference type="GO" id="GO:0008170">
    <property type="term" value="F:N-methyltransferase activity"/>
    <property type="evidence" value="ECO:0007669"/>
    <property type="project" value="UniProtKB-ARBA"/>
</dbReference>
<gene>
    <name evidence="5" type="ORF">B4U80_04377</name>
</gene>
<keyword evidence="3" id="KW-0949">S-adenosyl-L-methionine</keyword>
<dbReference type="Gene3D" id="1.25.40.10">
    <property type="entry name" value="Tetratricopeptide repeat domain"/>
    <property type="match status" value="1"/>
</dbReference>
<dbReference type="EMBL" id="NCKV01001273">
    <property type="protein sequence ID" value="RWS28662.1"/>
    <property type="molecule type" value="Genomic_DNA"/>
</dbReference>
<evidence type="ECO:0000313" key="5">
    <source>
        <dbReference type="EMBL" id="RWS28662.1"/>
    </source>
</evidence>
<dbReference type="SUPFAM" id="SSF50923">
    <property type="entry name" value="Hemopexin-like domain"/>
    <property type="match status" value="2"/>
</dbReference>
<reference evidence="5 6" key="1">
    <citation type="journal article" date="2018" name="Gigascience">
        <title>Genomes of trombidid mites reveal novel predicted allergens and laterally-transferred genes associated with secondary metabolism.</title>
        <authorList>
            <person name="Dong X."/>
            <person name="Chaisiri K."/>
            <person name="Xia D."/>
            <person name="Armstrong S.D."/>
            <person name="Fang Y."/>
            <person name="Donnelly M.J."/>
            <person name="Kadowaki T."/>
            <person name="McGarry J.W."/>
            <person name="Darby A.C."/>
            <person name="Makepeace B.L."/>
        </authorList>
    </citation>
    <scope>NUCLEOTIDE SEQUENCE [LARGE SCALE GENOMIC DNA]</scope>
    <source>
        <strain evidence="5">UoL-UT</strain>
    </source>
</reference>
<dbReference type="GO" id="GO:0008276">
    <property type="term" value="F:protein methyltransferase activity"/>
    <property type="evidence" value="ECO:0007669"/>
    <property type="project" value="UniProtKB-ARBA"/>
</dbReference>
<keyword evidence="2" id="KW-0808">Transferase</keyword>
<dbReference type="VEuPathDB" id="VectorBase:LDEU003378"/>
<dbReference type="GO" id="GO:0005737">
    <property type="term" value="C:cytoplasm"/>
    <property type="evidence" value="ECO:0007669"/>
    <property type="project" value="TreeGrafter"/>
</dbReference>
<dbReference type="STRING" id="299467.A0A443SMD8"/>
<dbReference type="GO" id="GO:0042826">
    <property type="term" value="F:histone deacetylase binding"/>
    <property type="evidence" value="ECO:0007669"/>
    <property type="project" value="TreeGrafter"/>
</dbReference>
<dbReference type="GO" id="GO:0032259">
    <property type="term" value="P:methylation"/>
    <property type="evidence" value="ECO:0007669"/>
    <property type="project" value="UniProtKB-KW"/>
</dbReference>
<dbReference type="SUPFAM" id="SSF82199">
    <property type="entry name" value="SET domain"/>
    <property type="match status" value="1"/>
</dbReference>
<dbReference type="InterPro" id="IPR001214">
    <property type="entry name" value="SET_dom"/>
</dbReference>
<dbReference type="Gene3D" id="2.110.10.10">
    <property type="entry name" value="Hemopexin-like domain"/>
    <property type="match status" value="1"/>
</dbReference>
<accession>A0A443SMD8</accession>
<organism evidence="5 6">
    <name type="scientific">Leptotrombidium deliense</name>
    <dbReference type="NCBI Taxonomy" id="299467"/>
    <lineage>
        <taxon>Eukaryota</taxon>
        <taxon>Metazoa</taxon>
        <taxon>Ecdysozoa</taxon>
        <taxon>Arthropoda</taxon>
        <taxon>Chelicerata</taxon>
        <taxon>Arachnida</taxon>
        <taxon>Acari</taxon>
        <taxon>Acariformes</taxon>
        <taxon>Trombidiformes</taxon>
        <taxon>Prostigmata</taxon>
        <taxon>Anystina</taxon>
        <taxon>Parasitengona</taxon>
        <taxon>Trombiculoidea</taxon>
        <taxon>Trombiculidae</taxon>
        <taxon>Leptotrombidium</taxon>
    </lineage>
</organism>
<dbReference type="GO" id="GO:0005634">
    <property type="term" value="C:nucleus"/>
    <property type="evidence" value="ECO:0007669"/>
    <property type="project" value="TreeGrafter"/>
</dbReference>
<evidence type="ECO:0000259" key="4">
    <source>
        <dbReference type="PROSITE" id="PS50280"/>
    </source>
</evidence>